<protein>
    <submittedName>
        <fullName evidence="1">Uncharacterized protein</fullName>
    </submittedName>
</protein>
<proteinExistence type="predicted"/>
<accession>A0A9P7CWD9</accession>
<evidence type="ECO:0000313" key="2">
    <source>
        <dbReference type="Proteomes" id="UP000714275"/>
    </source>
</evidence>
<comment type="caution">
    <text evidence="1">The sequence shown here is derived from an EMBL/GenBank/DDBJ whole genome shotgun (WGS) entry which is preliminary data.</text>
</comment>
<sequence length="394" mass="44081">MTRETGTDTLMANCDACLSSTTVVASAWALSSVHHRECIVQNFLDYGLQSKRVLVFLSKNLGSMIATGVLVPYEVVQFFFFVNTRSLTYRMSSVVFGARRLNIPQRSAAHYYSSEFVVLQVQSQLYHVPIDLLARRSCVFANHCRVLVSVRMKVVRMNPQLYCTDIPVLTSIVFSIIYLEADMDSDEPPTSTNTKDIRESVSFLISLLKMGAVFNIDVAKSHAICHLDTHPNLDLTTKLELCHRFRIISWLSPTFKALVSQPIESFDPLGLGQIPTRILHALIQVKHRITTHRLTLAAVTPPAIAGFSCLTPATCASEWESIWKEGPAEMLHHPDIFYAGCDILAELRSADLSPVCQDCGEMSVFNVQDSGSLVMEESFVDEILGELRTWLMNQ</sequence>
<dbReference type="EMBL" id="JABBWD010000106">
    <property type="protein sequence ID" value="KAG1765518.1"/>
    <property type="molecule type" value="Genomic_DNA"/>
</dbReference>
<gene>
    <name evidence="1" type="ORF">EV702DRAFT_1050995</name>
</gene>
<dbReference type="AlphaFoldDB" id="A0A9P7CWD9"/>
<reference evidence="1" key="1">
    <citation type="journal article" date="2020" name="New Phytol.">
        <title>Comparative genomics reveals dynamic genome evolution in host specialist ectomycorrhizal fungi.</title>
        <authorList>
            <person name="Lofgren L.A."/>
            <person name="Nguyen N.H."/>
            <person name="Vilgalys R."/>
            <person name="Ruytinx J."/>
            <person name="Liao H.L."/>
            <person name="Branco S."/>
            <person name="Kuo A."/>
            <person name="LaButti K."/>
            <person name="Lipzen A."/>
            <person name="Andreopoulos W."/>
            <person name="Pangilinan J."/>
            <person name="Riley R."/>
            <person name="Hundley H."/>
            <person name="Na H."/>
            <person name="Barry K."/>
            <person name="Grigoriev I.V."/>
            <person name="Stajich J.E."/>
            <person name="Kennedy P.G."/>
        </authorList>
    </citation>
    <scope>NUCLEOTIDE SEQUENCE</scope>
    <source>
        <strain evidence="1">DOB743</strain>
    </source>
</reference>
<keyword evidence="2" id="KW-1185">Reference proteome</keyword>
<name>A0A9P7CWD9_9AGAM</name>
<evidence type="ECO:0000313" key="1">
    <source>
        <dbReference type="EMBL" id="KAG1765518.1"/>
    </source>
</evidence>
<dbReference type="Proteomes" id="UP000714275">
    <property type="component" value="Unassembled WGS sequence"/>
</dbReference>
<dbReference type="OrthoDB" id="2804507at2759"/>
<organism evidence="1 2">
    <name type="scientific">Suillus placidus</name>
    <dbReference type="NCBI Taxonomy" id="48579"/>
    <lineage>
        <taxon>Eukaryota</taxon>
        <taxon>Fungi</taxon>
        <taxon>Dikarya</taxon>
        <taxon>Basidiomycota</taxon>
        <taxon>Agaricomycotina</taxon>
        <taxon>Agaricomycetes</taxon>
        <taxon>Agaricomycetidae</taxon>
        <taxon>Boletales</taxon>
        <taxon>Suillineae</taxon>
        <taxon>Suillaceae</taxon>
        <taxon>Suillus</taxon>
    </lineage>
</organism>